<dbReference type="EMBL" id="CP016268">
    <property type="protein sequence ID" value="ANO50486.1"/>
    <property type="molecule type" value="Genomic_DNA"/>
</dbReference>
<name>A0A193LDH1_9GAMM</name>
<dbReference type="GO" id="GO:0022857">
    <property type="term" value="F:transmembrane transporter activity"/>
    <property type="evidence" value="ECO:0007669"/>
    <property type="project" value="TreeGrafter"/>
</dbReference>
<dbReference type="PANTHER" id="PTHR24220">
    <property type="entry name" value="IMPORT ATP-BINDING PROTEIN"/>
    <property type="match status" value="1"/>
</dbReference>
<dbReference type="Pfam" id="PF00005">
    <property type="entry name" value="ABC_tran"/>
    <property type="match status" value="1"/>
</dbReference>
<dbReference type="Gene3D" id="3.40.50.300">
    <property type="entry name" value="P-loop containing nucleotide triphosphate hydrolases"/>
    <property type="match status" value="1"/>
</dbReference>
<dbReference type="InterPro" id="IPR015854">
    <property type="entry name" value="ABC_transpr_LolD-like"/>
</dbReference>
<dbReference type="STRING" id="1548547.BA177_04005"/>
<dbReference type="GO" id="GO:0005524">
    <property type="term" value="F:ATP binding"/>
    <property type="evidence" value="ECO:0007669"/>
    <property type="project" value="InterPro"/>
</dbReference>
<keyword evidence="3" id="KW-1185">Reference proteome</keyword>
<dbReference type="PANTHER" id="PTHR24220:SF659">
    <property type="entry name" value="TRANSPORTER, PUTATIVE-RELATED"/>
    <property type="match status" value="1"/>
</dbReference>
<dbReference type="RefSeq" id="WP_068613154.1">
    <property type="nucleotide sequence ID" value="NZ_CP016268.1"/>
</dbReference>
<dbReference type="GO" id="GO:0016887">
    <property type="term" value="F:ATP hydrolysis activity"/>
    <property type="evidence" value="ECO:0007669"/>
    <property type="project" value="InterPro"/>
</dbReference>
<dbReference type="InterPro" id="IPR003439">
    <property type="entry name" value="ABC_transporter-like_ATP-bd"/>
</dbReference>
<feature type="domain" description="ABC transporter" evidence="1">
    <location>
        <begin position="2"/>
        <end position="45"/>
    </location>
</feature>
<sequence>MLNRVGLADREGHYPSQLSGGEQQRVAIARVLVHSPRLLLAEEALASTGLMGVGSRTDYDYRVRTETEPVAWRAEFRAAFPDANWRVRMFEDRGRRIAERLG</sequence>
<evidence type="ECO:0000259" key="1">
    <source>
        <dbReference type="Pfam" id="PF00005"/>
    </source>
</evidence>
<gene>
    <name evidence="2" type="ORF">BA177_04005</name>
</gene>
<dbReference type="InterPro" id="IPR027417">
    <property type="entry name" value="P-loop_NTPase"/>
</dbReference>
<protein>
    <recommendedName>
        <fullName evidence="1">ABC transporter domain-containing protein</fullName>
    </recommendedName>
</protein>
<dbReference type="OrthoDB" id="9802264at2"/>
<dbReference type="AlphaFoldDB" id="A0A193LDH1"/>
<organism evidence="2 3">
    <name type="scientific">Woeseia oceani</name>
    <dbReference type="NCBI Taxonomy" id="1548547"/>
    <lineage>
        <taxon>Bacteria</taxon>
        <taxon>Pseudomonadati</taxon>
        <taxon>Pseudomonadota</taxon>
        <taxon>Gammaproteobacteria</taxon>
        <taxon>Woeseiales</taxon>
        <taxon>Woeseiaceae</taxon>
        <taxon>Woeseia</taxon>
    </lineage>
</organism>
<proteinExistence type="predicted"/>
<evidence type="ECO:0000313" key="2">
    <source>
        <dbReference type="EMBL" id="ANO50486.1"/>
    </source>
</evidence>
<evidence type="ECO:0000313" key="3">
    <source>
        <dbReference type="Proteomes" id="UP000092695"/>
    </source>
</evidence>
<accession>A0A193LDH1</accession>
<dbReference type="Proteomes" id="UP000092695">
    <property type="component" value="Chromosome"/>
</dbReference>
<dbReference type="SUPFAM" id="SSF52540">
    <property type="entry name" value="P-loop containing nucleoside triphosphate hydrolases"/>
    <property type="match status" value="1"/>
</dbReference>
<reference evidence="2 3" key="1">
    <citation type="submission" date="2016-06" db="EMBL/GenBank/DDBJ databases">
        <title>Complete genome sequence of a deep-branching marine Gamma Proteobacterium Woeseia oceani type strain XK5.</title>
        <authorList>
            <person name="Mu D."/>
            <person name="Du Z."/>
        </authorList>
    </citation>
    <scope>NUCLEOTIDE SEQUENCE [LARGE SCALE GENOMIC DNA]</scope>
    <source>
        <strain evidence="2 3">XK5</strain>
    </source>
</reference>
<dbReference type="GO" id="GO:0005886">
    <property type="term" value="C:plasma membrane"/>
    <property type="evidence" value="ECO:0007669"/>
    <property type="project" value="TreeGrafter"/>
</dbReference>
<dbReference type="KEGG" id="woc:BA177_04005"/>